<dbReference type="Pfam" id="PF19649">
    <property type="entry name" value="DUF6152"/>
    <property type="match status" value="1"/>
</dbReference>
<evidence type="ECO:0000313" key="1">
    <source>
        <dbReference type="EMBL" id="MCX2977601.1"/>
    </source>
</evidence>
<accession>A0ABT3T5S0</accession>
<proteinExistence type="predicted"/>
<dbReference type="RefSeq" id="WP_279249314.1">
    <property type="nucleotide sequence ID" value="NZ_SHNO01000001.1"/>
</dbReference>
<evidence type="ECO:0000313" key="2">
    <source>
        <dbReference type="Proteomes" id="UP001143304"/>
    </source>
</evidence>
<gene>
    <name evidence="1" type="ORF">EYC82_09570</name>
</gene>
<organism evidence="1 2">
    <name type="scientific">Candidatus Marimicrobium litorale</name>
    <dbReference type="NCBI Taxonomy" id="2518991"/>
    <lineage>
        <taxon>Bacteria</taxon>
        <taxon>Pseudomonadati</taxon>
        <taxon>Pseudomonadota</taxon>
        <taxon>Gammaproteobacteria</taxon>
        <taxon>Cellvibrionales</taxon>
        <taxon>Halieaceae</taxon>
        <taxon>Marimicrobium</taxon>
    </lineage>
</organism>
<dbReference type="InterPro" id="IPR046150">
    <property type="entry name" value="DUF6152"/>
</dbReference>
<keyword evidence="2" id="KW-1185">Reference proteome</keyword>
<dbReference type="Proteomes" id="UP001143304">
    <property type="component" value="Unassembled WGS sequence"/>
</dbReference>
<sequence length="146" mass="16039">MRYIQYALYLTLPLAAMQSWQVIAHHAFSAEFDKDAPVTLEGKVTKIEWINPHAWIHLDVIGEDGEAVAWMVEGGTPNTLLRSGIHKNSLPIDSEIIVRGYRANDKTCEPACKANGRDLTFADGRKVFMGSSGTGAPSDGADPRDR</sequence>
<name>A0ABT3T5S0_9GAMM</name>
<reference evidence="1" key="1">
    <citation type="submission" date="2019-02" db="EMBL/GenBank/DDBJ databases">
        <authorList>
            <person name="Li S.-H."/>
        </authorList>
    </citation>
    <scope>NUCLEOTIDE SEQUENCE</scope>
    <source>
        <strain evidence="1">IMCC11814</strain>
    </source>
</reference>
<comment type="caution">
    <text evidence="1">The sequence shown here is derived from an EMBL/GenBank/DDBJ whole genome shotgun (WGS) entry which is preliminary data.</text>
</comment>
<protein>
    <submittedName>
        <fullName evidence="1">Uncharacterized protein</fullName>
    </submittedName>
</protein>
<dbReference type="EMBL" id="SHNO01000001">
    <property type="protein sequence ID" value="MCX2977601.1"/>
    <property type="molecule type" value="Genomic_DNA"/>
</dbReference>